<protein>
    <submittedName>
        <fullName evidence="1">Uridine kinase</fullName>
        <ecNumber evidence="1">2.7.1.48</ecNumber>
    </submittedName>
</protein>
<evidence type="ECO:0000313" key="1">
    <source>
        <dbReference type="EMBL" id="NYI70268.1"/>
    </source>
</evidence>
<comment type="caution">
    <text evidence="1">The sequence shown here is derived from an EMBL/GenBank/DDBJ whole genome shotgun (WGS) entry which is preliminary data.</text>
</comment>
<reference evidence="1 2" key="1">
    <citation type="submission" date="2020-07" db="EMBL/GenBank/DDBJ databases">
        <title>Sequencing the genomes of 1000 actinobacteria strains.</title>
        <authorList>
            <person name="Klenk H.-P."/>
        </authorList>
    </citation>
    <scope>NUCLEOTIDE SEQUENCE [LARGE SCALE GENOMIC DNA]</scope>
    <source>
        <strain evidence="1 2">DSM 103164</strain>
    </source>
</reference>
<dbReference type="InterPro" id="IPR027417">
    <property type="entry name" value="P-loop_NTPase"/>
</dbReference>
<dbReference type="RefSeq" id="WP_179444242.1">
    <property type="nucleotide sequence ID" value="NZ_JACBZS010000001.1"/>
</dbReference>
<keyword evidence="1" id="KW-0418">Kinase</keyword>
<gene>
    <name evidence="1" type="ORF">GGQ54_000828</name>
</gene>
<dbReference type="Gene3D" id="3.40.50.300">
    <property type="entry name" value="P-loop containing nucleotide triphosphate hydrolases"/>
    <property type="match status" value="1"/>
</dbReference>
<sequence length="200" mass="21347">MSASATVVLVAGPSGSGKSRLAALSGVPHVSLDDFYLDGDHPALPVTELGGERVIDWDDPRSWNCPAAVAAIEKLIRTGGVRAPVYRLAANAAVGERAIELGDASAVVAEGVFAPQALGPLRAAGLRVVPLWLDRSRTLNGVRRLARDLAERRKPAHVLIFRGIALWRDEGRRRREALALGFRPVGMASARRLVAGLARR</sequence>
<dbReference type="GO" id="GO:0004849">
    <property type="term" value="F:uridine kinase activity"/>
    <property type="evidence" value="ECO:0007669"/>
    <property type="project" value="UniProtKB-EC"/>
</dbReference>
<dbReference type="AlphaFoldDB" id="A0A7Z0D7D9"/>
<keyword evidence="2" id="KW-1185">Reference proteome</keyword>
<accession>A0A7Z0D7D9</accession>
<organism evidence="1 2">
    <name type="scientific">Naumannella cuiyingiana</name>
    <dbReference type="NCBI Taxonomy" id="1347891"/>
    <lineage>
        <taxon>Bacteria</taxon>
        <taxon>Bacillati</taxon>
        <taxon>Actinomycetota</taxon>
        <taxon>Actinomycetes</taxon>
        <taxon>Propionibacteriales</taxon>
        <taxon>Propionibacteriaceae</taxon>
        <taxon>Naumannella</taxon>
    </lineage>
</organism>
<keyword evidence="1" id="KW-0808">Transferase</keyword>
<proteinExistence type="predicted"/>
<evidence type="ECO:0000313" key="2">
    <source>
        <dbReference type="Proteomes" id="UP000527616"/>
    </source>
</evidence>
<dbReference type="EMBL" id="JACBZS010000001">
    <property type="protein sequence ID" value="NYI70268.1"/>
    <property type="molecule type" value="Genomic_DNA"/>
</dbReference>
<dbReference type="EC" id="2.7.1.48" evidence="1"/>
<name>A0A7Z0D7D9_9ACTN</name>
<dbReference type="SUPFAM" id="SSF52540">
    <property type="entry name" value="P-loop containing nucleoside triphosphate hydrolases"/>
    <property type="match status" value="1"/>
</dbReference>
<dbReference type="Proteomes" id="UP000527616">
    <property type="component" value="Unassembled WGS sequence"/>
</dbReference>